<dbReference type="AlphaFoldDB" id="A0A6A5TTK7"/>
<dbReference type="EMBL" id="ML977012">
    <property type="protein sequence ID" value="KAF1952237.1"/>
    <property type="molecule type" value="Genomic_DNA"/>
</dbReference>
<accession>A0A6A5TTK7</accession>
<evidence type="ECO:0000313" key="2">
    <source>
        <dbReference type="Proteomes" id="UP000800035"/>
    </source>
</evidence>
<proteinExistence type="predicted"/>
<organism evidence="1 2">
    <name type="scientific">Byssothecium circinans</name>
    <dbReference type="NCBI Taxonomy" id="147558"/>
    <lineage>
        <taxon>Eukaryota</taxon>
        <taxon>Fungi</taxon>
        <taxon>Dikarya</taxon>
        <taxon>Ascomycota</taxon>
        <taxon>Pezizomycotina</taxon>
        <taxon>Dothideomycetes</taxon>
        <taxon>Pleosporomycetidae</taxon>
        <taxon>Pleosporales</taxon>
        <taxon>Massarineae</taxon>
        <taxon>Massarinaceae</taxon>
        <taxon>Byssothecium</taxon>
    </lineage>
</organism>
<reference evidence="1" key="1">
    <citation type="journal article" date="2020" name="Stud. Mycol.">
        <title>101 Dothideomycetes genomes: a test case for predicting lifestyles and emergence of pathogens.</title>
        <authorList>
            <person name="Haridas S."/>
            <person name="Albert R."/>
            <person name="Binder M."/>
            <person name="Bloem J."/>
            <person name="Labutti K."/>
            <person name="Salamov A."/>
            <person name="Andreopoulos B."/>
            <person name="Baker S."/>
            <person name="Barry K."/>
            <person name="Bills G."/>
            <person name="Bluhm B."/>
            <person name="Cannon C."/>
            <person name="Castanera R."/>
            <person name="Culley D."/>
            <person name="Daum C."/>
            <person name="Ezra D."/>
            <person name="Gonzalez J."/>
            <person name="Henrissat B."/>
            <person name="Kuo A."/>
            <person name="Liang C."/>
            <person name="Lipzen A."/>
            <person name="Lutzoni F."/>
            <person name="Magnuson J."/>
            <person name="Mondo S."/>
            <person name="Nolan M."/>
            <person name="Ohm R."/>
            <person name="Pangilinan J."/>
            <person name="Park H.-J."/>
            <person name="Ramirez L."/>
            <person name="Alfaro M."/>
            <person name="Sun H."/>
            <person name="Tritt A."/>
            <person name="Yoshinaga Y."/>
            <person name="Zwiers L.-H."/>
            <person name="Turgeon B."/>
            <person name="Goodwin S."/>
            <person name="Spatafora J."/>
            <person name="Crous P."/>
            <person name="Grigoriev I."/>
        </authorList>
    </citation>
    <scope>NUCLEOTIDE SEQUENCE</scope>
    <source>
        <strain evidence="1">CBS 675.92</strain>
    </source>
</reference>
<sequence>MRTLEDFERDIDIYRRPFVRWVFSTLPGSLKRPFDSERGWHHHGITSTGKLNRNLPRIPWPKPPRFNLTPTKIAQLSIFTHPSFFYNSIHIEAEFTFVGANSFRMMSNYRQRAKRPAASIPNNAIKRPSKGSYGFMETMDMGTNTRLALEADPEVGRKFIKDLTKTLKAQQRSNETHREKSKWKKLKGWWRGKFGKGDDKGPAT</sequence>
<gene>
    <name evidence="1" type="ORF">CC80DRAFT_182702</name>
</gene>
<protein>
    <submittedName>
        <fullName evidence="1">Uncharacterized protein</fullName>
    </submittedName>
</protein>
<dbReference type="Proteomes" id="UP000800035">
    <property type="component" value="Unassembled WGS sequence"/>
</dbReference>
<evidence type="ECO:0000313" key="1">
    <source>
        <dbReference type="EMBL" id="KAF1952237.1"/>
    </source>
</evidence>
<keyword evidence="2" id="KW-1185">Reference proteome</keyword>
<name>A0A6A5TTK7_9PLEO</name>